<dbReference type="GO" id="GO:0005524">
    <property type="term" value="F:ATP binding"/>
    <property type="evidence" value="ECO:0007669"/>
    <property type="project" value="UniProtKB-UniRule"/>
</dbReference>
<proteinExistence type="inferred from homology"/>
<evidence type="ECO:0000256" key="7">
    <source>
        <dbReference type="ARBA" id="ARBA00022958"/>
    </source>
</evidence>
<evidence type="ECO:0000256" key="1">
    <source>
        <dbReference type="ARBA" id="ARBA00022448"/>
    </source>
</evidence>
<dbReference type="PANTHER" id="PTHR30042:SF2">
    <property type="entry name" value="POTASSIUM-TRANSPORTING ATPASE KDPC SUBUNIT"/>
    <property type="match status" value="1"/>
</dbReference>
<dbReference type="RefSeq" id="WP_072956568.1">
    <property type="nucleotide sequence ID" value="NZ_FQUT01000004.1"/>
</dbReference>
<dbReference type="HAMAP" id="MF_00276">
    <property type="entry name" value="KdpC"/>
    <property type="match status" value="1"/>
</dbReference>
<keyword evidence="6 11" id="KW-0067">ATP-binding</keyword>
<evidence type="ECO:0000256" key="3">
    <source>
        <dbReference type="ARBA" id="ARBA00022538"/>
    </source>
</evidence>
<dbReference type="InterPro" id="IPR003820">
    <property type="entry name" value="KdpC"/>
</dbReference>
<dbReference type="GO" id="GO:0005886">
    <property type="term" value="C:plasma membrane"/>
    <property type="evidence" value="ECO:0007669"/>
    <property type="project" value="UniProtKB-SubCell"/>
</dbReference>
<evidence type="ECO:0000256" key="2">
    <source>
        <dbReference type="ARBA" id="ARBA00022475"/>
    </source>
</evidence>
<dbReference type="NCBIfam" id="TIGR00681">
    <property type="entry name" value="kdpC"/>
    <property type="match status" value="1"/>
</dbReference>
<keyword evidence="2 11" id="KW-1003">Cell membrane</keyword>
<dbReference type="AlphaFoldDB" id="A0A1M5BTE6"/>
<keyword evidence="10 11" id="KW-0472">Membrane</keyword>
<evidence type="ECO:0000256" key="8">
    <source>
        <dbReference type="ARBA" id="ARBA00022989"/>
    </source>
</evidence>
<protein>
    <recommendedName>
        <fullName evidence="11">Potassium-transporting ATPase KdpC subunit</fullName>
    </recommendedName>
    <alternativeName>
        <fullName evidence="11">ATP phosphohydrolase [potassium-transporting] C chain</fullName>
    </alternativeName>
    <alternativeName>
        <fullName evidence="11">Potassium-binding and translocating subunit C</fullName>
    </alternativeName>
    <alternativeName>
        <fullName evidence="11">Potassium-translocating ATPase C chain</fullName>
    </alternativeName>
</protein>
<dbReference type="EMBL" id="FQUT01000004">
    <property type="protein sequence ID" value="SHF45696.1"/>
    <property type="molecule type" value="Genomic_DNA"/>
</dbReference>
<keyword evidence="13" id="KW-1185">Reference proteome</keyword>
<dbReference type="PANTHER" id="PTHR30042">
    <property type="entry name" value="POTASSIUM-TRANSPORTING ATPASE C CHAIN"/>
    <property type="match status" value="1"/>
</dbReference>
<organism evidence="12 13">
    <name type="scientific">Chryseobacterium arachidis</name>
    <dbReference type="NCBI Taxonomy" id="1416778"/>
    <lineage>
        <taxon>Bacteria</taxon>
        <taxon>Pseudomonadati</taxon>
        <taxon>Bacteroidota</taxon>
        <taxon>Flavobacteriia</taxon>
        <taxon>Flavobacteriales</taxon>
        <taxon>Weeksellaceae</taxon>
        <taxon>Chryseobacterium group</taxon>
        <taxon>Chryseobacterium</taxon>
    </lineage>
</organism>
<dbReference type="OrthoDB" id="9809491at2"/>
<dbReference type="Pfam" id="PF02669">
    <property type="entry name" value="KdpC"/>
    <property type="match status" value="1"/>
</dbReference>
<comment type="subcellular location">
    <subcellularLocation>
        <location evidence="11">Cell membrane</location>
        <topology evidence="11">Single-pass membrane protein</topology>
    </subcellularLocation>
</comment>
<sequence>MRQNILPAIRLTLICAVFFSGIYTLLIFGIAQAAPNNGKGEIITRKESSVKNENEFKTIYYYTNIGQKFDKDEYFWSRPSAVNYNAAGAGGSNKGPSNPEYLKTVQDRIGNFLKHNPGIHKSEIPADLITASGSGLDPNISVQAAKIQAKRISKIRQIDESKIENLITSHTEKPFLGLFGTEKINVLQLNLALDGLQ</sequence>
<reference evidence="13" key="1">
    <citation type="submission" date="2016-11" db="EMBL/GenBank/DDBJ databases">
        <authorList>
            <person name="Varghese N."/>
            <person name="Submissions S."/>
        </authorList>
    </citation>
    <scope>NUCLEOTIDE SEQUENCE [LARGE SCALE GENOMIC DNA]</scope>
    <source>
        <strain evidence="13">DSM 27619</strain>
    </source>
</reference>
<keyword evidence="1 11" id="KW-0813">Transport</keyword>
<dbReference type="NCBIfam" id="NF010606">
    <property type="entry name" value="PRK14002.1"/>
    <property type="match status" value="1"/>
</dbReference>
<dbReference type="GO" id="GO:0008556">
    <property type="term" value="F:P-type potassium transmembrane transporter activity"/>
    <property type="evidence" value="ECO:0007669"/>
    <property type="project" value="InterPro"/>
</dbReference>
<evidence type="ECO:0000256" key="9">
    <source>
        <dbReference type="ARBA" id="ARBA00023065"/>
    </source>
</evidence>
<gene>
    <name evidence="11" type="primary">kdpC</name>
    <name evidence="12" type="ORF">SAMN05443633_104286</name>
</gene>
<evidence type="ECO:0000256" key="6">
    <source>
        <dbReference type="ARBA" id="ARBA00022840"/>
    </source>
</evidence>
<evidence type="ECO:0000313" key="12">
    <source>
        <dbReference type="EMBL" id="SHF45696.1"/>
    </source>
</evidence>
<keyword evidence="3 11" id="KW-0633">Potassium transport</keyword>
<keyword evidence="4 11" id="KW-0812">Transmembrane</keyword>
<dbReference type="STRING" id="1416778.SAMN05443633_104286"/>
<evidence type="ECO:0000256" key="5">
    <source>
        <dbReference type="ARBA" id="ARBA00022741"/>
    </source>
</evidence>
<keyword evidence="9 11" id="KW-0406">Ion transport</keyword>
<keyword evidence="7 11" id="KW-0630">Potassium</keyword>
<comment type="function">
    <text evidence="11">Part of the high-affinity ATP-driven potassium transport (or Kdp) system, which catalyzes the hydrolysis of ATP coupled with the electrogenic transport of potassium into the cytoplasm. This subunit acts as a catalytic chaperone that increases the ATP-binding affinity of the ATP-hydrolyzing subunit KdpB by the formation of a transient KdpB/KdpC/ATP ternary complex.</text>
</comment>
<dbReference type="Proteomes" id="UP000184518">
    <property type="component" value="Unassembled WGS sequence"/>
</dbReference>
<evidence type="ECO:0000313" key="13">
    <source>
        <dbReference type="Proteomes" id="UP000184518"/>
    </source>
</evidence>
<evidence type="ECO:0000256" key="10">
    <source>
        <dbReference type="ARBA" id="ARBA00023136"/>
    </source>
</evidence>
<comment type="subunit">
    <text evidence="11">The system is composed of three essential subunits: KdpA, KdpB and KdpC.</text>
</comment>
<keyword evidence="8 11" id="KW-1133">Transmembrane helix</keyword>
<comment type="similarity">
    <text evidence="11">Belongs to the KdpC family.</text>
</comment>
<dbReference type="PIRSF" id="PIRSF001296">
    <property type="entry name" value="K_ATPase_KdpC"/>
    <property type="match status" value="1"/>
</dbReference>
<evidence type="ECO:0000256" key="11">
    <source>
        <dbReference type="HAMAP-Rule" id="MF_00276"/>
    </source>
</evidence>
<evidence type="ECO:0000256" key="4">
    <source>
        <dbReference type="ARBA" id="ARBA00022692"/>
    </source>
</evidence>
<name>A0A1M5BTE6_9FLAO</name>
<accession>A0A1M5BTE6</accession>
<keyword evidence="5 11" id="KW-0547">Nucleotide-binding</keyword>